<feature type="compositionally biased region" description="Polar residues" evidence="9">
    <location>
        <begin position="263"/>
        <end position="279"/>
    </location>
</feature>
<name>A0A939EDY8_9HYPH</name>
<evidence type="ECO:0000256" key="5">
    <source>
        <dbReference type="ARBA" id="ARBA00022989"/>
    </source>
</evidence>
<evidence type="ECO:0000256" key="9">
    <source>
        <dbReference type="SAM" id="MobiDB-lite"/>
    </source>
</evidence>
<dbReference type="InterPro" id="IPR052205">
    <property type="entry name" value="FliO/MopB"/>
</dbReference>
<evidence type="ECO:0000256" key="7">
    <source>
        <dbReference type="ARBA" id="ARBA00023143"/>
    </source>
</evidence>
<keyword evidence="11" id="KW-0969">Cilium</keyword>
<keyword evidence="6 10" id="KW-0472">Membrane</keyword>
<evidence type="ECO:0000256" key="1">
    <source>
        <dbReference type="ARBA" id="ARBA00004117"/>
    </source>
</evidence>
<keyword evidence="3" id="KW-1003">Cell membrane</keyword>
<evidence type="ECO:0000256" key="6">
    <source>
        <dbReference type="ARBA" id="ARBA00023136"/>
    </source>
</evidence>
<dbReference type="InterPro" id="IPR022781">
    <property type="entry name" value="Flagellar_biosynth_FliO"/>
</dbReference>
<gene>
    <name evidence="11" type="ORF">JF539_13665</name>
</gene>
<dbReference type="Proteomes" id="UP000664096">
    <property type="component" value="Unassembled WGS sequence"/>
</dbReference>
<evidence type="ECO:0000313" key="11">
    <source>
        <dbReference type="EMBL" id="MBN9671390.1"/>
    </source>
</evidence>
<feature type="compositionally biased region" description="Basic and acidic residues" evidence="9">
    <location>
        <begin position="531"/>
        <end position="549"/>
    </location>
</feature>
<evidence type="ECO:0000256" key="2">
    <source>
        <dbReference type="ARBA" id="ARBA00004236"/>
    </source>
</evidence>
<organism evidence="11 12">
    <name type="scientific">Roseibium aggregatum</name>
    <dbReference type="NCBI Taxonomy" id="187304"/>
    <lineage>
        <taxon>Bacteria</taxon>
        <taxon>Pseudomonadati</taxon>
        <taxon>Pseudomonadota</taxon>
        <taxon>Alphaproteobacteria</taxon>
        <taxon>Hyphomicrobiales</taxon>
        <taxon>Stappiaceae</taxon>
        <taxon>Roseibium</taxon>
    </lineage>
</organism>
<keyword evidence="11" id="KW-0966">Cell projection</keyword>
<feature type="region of interest" description="Disordered" evidence="9">
    <location>
        <begin position="181"/>
        <end position="549"/>
    </location>
</feature>
<dbReference type="EMBL" id="JAEKJZ010000002">
    <property type="protein sequence ID" value="MBN9671390.1"/>
    <property type="molecule type" value="Genomic_DNA"/>
</dbReference>
<keyword evidence="7" id="KW-0975">Bacterial flagellum</keyword>
<accession>A0A939EDY8</accession>
<evidence type="ECO:0000313" key="12">
    <source>
        <dbReference type="Proteomes" id="UP000664096"/>
    </source>
</evidence>
<feature type="transmembrane region" description="Helical" evidence="10">
    <location>
        <begin position="20"/>
        <end position="39"/>
    </location>
</feature>
<comment type="subcellular location">
    <subcellularLocation>
        <location evidence="1">Bacterial flagellum basal body</location>
    </subcellularLocation>
    <subcellularLocation>
        <location evidence="2">Cell membrane</location>
    </subcellularLocation>
</comment>
<reference evidence="11" key="1">
    <citation type="submission" date="2020-12" db="EMBL/GenBank/DDBJ databases">
        <title>Oil enriched cultivation method for isolating marine PHA-producing bacteria.</title>
        <authorList>
            <person name="Zheng W."/>
            <person name="Yu S."/>
            <person name="Huang Y."/>
        </authorList>
    </citation>
    <scope>NUCLEOTIDE SEQUENCE</scope>
    <source>
        <strain evidence="11">SY-2-12</strain>
    </source>
</reference>
<dbReference type="AlphaFoldDB" id="A0A939EDY8"/>
<protein>
    <submittedName>
        <fullName evidence="11">Flagellar biosynthetic protein FliO</fullName>
    </submittedName>
</protein>
<comment type="caution">
    <text evidence="11">The sequence shown here is derived from an EMBL/GenBank/DDBJ whole genome shotgun (WGS) entry which is preliminary data.</text>
</comment>
<feature type="region of interest" description="Disordered" evidence="9">
    <location>
        <begin position="118"/>
        <end position="158"/>
    </location>
</feature>
<proteinExistence type="inferred from homology"/>
<comment type="similarity">
    <text evidence="8">Belongs to the FliO/MopB family.</text>
</comment>
<dbReference type="PANTHER" id="PTHR38766">
    <property type="entry name" value="FLAGELLAR PROTEIN FLIO"/>
    <property type="match status" value="1"/>
</dbReference>
<evidence type="ECO:0000256" key="4">
    <source>
        <dbReference type="ARBA" id="ARBA00022692"/>
    </source>
</evidence>
<dbReference type="GO" id="GO:0009425">
    <property type="term" value="C:bacterial-type flagellum basal body"/>
    <property type="evidence" value="ECO:0007669"/>
    <property type="project" value="UniProtKB-SubCell"/>
</dbReference>
<evidence type="ECO:0000256" key="8">
    <source>
        <dbReference type="ARBA" id="ARBA00037937"/>
    </source>
</evidence>
<evidence type="ECO:0000256" key="3">
    <source>
        <dbReference type="ARBA" id="ARBA00022475"/>
    </source>
</evidence>
<keyword evidence="5 10" id="KW-1133">Transmembrane helix</keyword>
<dbReference type="Pfam" id="PF04347">
    <property type="entry name" value="FliO"/>
    <property type="match status" value="1"/>
</dbReference>
<sequence length="549" mass="56410">MNEWIESTFNVSGGVTQAVAVILALAVVLLLFGLFIFILKRLMGGGAPQSRGRQPRIALMDSATVDARRRLVLVRRDNVEHLLLIGGPSDVVVEQNIVRNAPLSTGRPAVHQAPAQNAFQAASPSLKVPTAPGPDIPLAPTDRAPDPEPSAPVVPAPARTAGAAAAPVMPTARFDAPPAVKTFSAPSAAPEPTIDRDDLKAVKPSRSGPLSAATPETAAPPLKLPENQTENPPEKLAAKPSQSMEKPAAGTPEPAPKKEPTIESANPSLSTIRSLARSFTSHDRPNYGSQTITPPASGPAARAKTALLKPLDPARVSERTEPVVEDTPAGKNAETDPGAGKPAETKSTTPVSTPDEAPISAIHKAQGGVPEKTAAETGEASDITEPKAAGQQTGDAPAVADADADRPEAPTSENADAKTSTGSSPASLVELLAEKATDAPPSATAGNASGPEVSLDLSDLLEDTPSAPAAPELMAPQPDAQAEETSKQTQEQAQVRAPQQVAGETKAPEVKVSPPIGHPGQRSSQGLGDKNPIEDEMAKILDELGGRPG</sequence>
<dbReference type="GO" id="GO:0005886">
    <property type="term" value="C:plasma membrane"/>
    <property type="evidence" value="ECO:0007669"/>
    <property type="project" value="UniProtKB-SubCell"/>
</dbReference>
<dbReference type="RefSeq" id="WP_207141223.1">
    <property type="nucleotide sequence ID" value="NZ_JAEKJZ010000002.1"/>
</dbReference>
<evidence type="ECO:0000256" key="10">
    <source>
        <dbReference type="SAM" id="Phobius"/>
    </source>
</evidence>
<keyword evidence="4 10" id="KW-0812">Transmembrane</keyword>
<feature type="compositionally biased region" description="Polar residues" evidence="9">
    <location>
        <begin position="411"/>
        <end position="426"/>
    </location>
</feature>
<keyword evidence="11" id="KW-0282">Flagellum</keyword>
<dbReference type="PANTHER" id="PTHR38766:SF1">
    <property type="entry name" value="FLAGELLAR PROTEIN FLIO"/>
    <property type="match status" value="1"/>
</dbReference>
<dbReference type="GO" id="GO:0044781">
    <property type="term" value="P:bacterial-type flagellum organization"/>
    <property type="evidence" value="ECO:0007669"/>
    <property type="project" value="InterPro"/>
</dbReference>